<organism evidence="1 2">
    <name type="scientific">Herbaspirillum aquaticum</name>
    <dbReference type="NCBI Taxonomy" id="568783"/>
    <lineage>
        <taxon>Bacteria</taxon>
        <taxon>Pseudomonadati</taxon>
        <taxon>Pseudomonadota</taxon>
        <taxon>Betaproteobacteria</taxon>
        <taxon>Burkholderiales</taxon>
        <taxon>Oxalobacteraceae</taxon>
        <taxon>Herbaspirillum</taxon>
    </lineage>
</organism>
<sequence>MQRIRDYAGLSVVAFAVAALPAKGRLTPRSVSPSAARTLRAGTMSACLIGTALRHRAHS</sequence>
<evidence type="ECO:0000313" key="2">
    <source>
        <dbReference type="Proteomes" id="UP000214747"/>
    </source>
</evidence>
<keyword evidence="2" id="KW-1185">Reference proteome</keyword>
<proteinExistence type="predicted"/>
<dbReference type="EMBL" id="NJGV01000006">
    <property type="protein sequence ID" value="OWY35226.1"/>
    <property type="molecule type" value="Genomic_DNA"/>
</dbReference>
<evidence type="ECO:0000313" key="1">
    <source>
        <dbReference type="EMBL" id="OWY35226.1"/>
    </source>
</evidence>
<dbReference type="Proteomes" id="UP000214747">
    <property type="component" value="Unassembled WGS sequence"/>
</dbReference>
<protein>
    <submittedName>
        <fullName evidence="1">Uncharacterized protein</fullName>
    </submittedName>
</protein>
<reference evidence="1 2" key="1">
    <citation type="journal article" date="2010" name="Int. J. Syst. Evol. Microbiol.">
        <title>Reclassification of Herbaspirillum putei as a later heterotypic synonym of Herbaspirillum huttiense, with the description of H. huttiense subsp. huttiense subsp. nov. and H. huttiense subsp. putei subsp. nov., comb. nov., and description of Herbaspirillum aquaticum sp. nov.</title>
        <authorList>
            <person name="Dobritsa A.P."/>
            <person name="Reddy M.C."/>
            <person name="Samadpour M."/>
        </authorList>
    </citation>
    <scope>NUCLEOTIDE SEQUENCE [LARGE SCALE GENOMIC DNA]</scope>
    <source>
        <strain evidence="1 2">IEH 4430</strain>
    </source>
</reference>
<accession>A0A225SVL6</accession>
<gene>
    <name evidence="1" type="ORF">CEJ45_08075</name>
</gene>
<dbReference type="AlphaFoldDB" id="A0A225SVL6"/>
<comment type="caution">
    <text evidence="1">The sequence shown here is derived from an EMBL/GenBank/DDBJ whole genome shotgun (WGS) entry which is preliminary data.</text>
</comment>
<name>A0A225SVL6_9BURK</name>